<keyword evidence="1" id="KW-0732">Signal</keyword>
<protein>
    <submittedName>
        <fullName evidence="2">Uncharacterized protein</fullName>
    </submittedName>
</protein>
<proteinExistence type="predicted"/>
<dbReference type="AlphaFoldDB" id="A0A9P6IGH9"/>
<dbReference type="GeneID" id="62156576"/>
<comment type="caution">
    <text evidence="2">The sequence shown here is derived from an EMBL/GenBank/DDBJ whole genome shotgun (WGS) entry which is preliminary data.</text>
</comment>
<dbReference type="Proteomes" id="UP000781932">
    <property type="component" value="Unassembled WGS sequence"/>
</dbReference>
<accession>A0A9P6IGH9</accession>
<keyword evidence="3" id="KW-1185">Reference proteome</keyword>
<feature type="chain" id="PRO_5040477260" evidence="1">
    <location>
        <begin position="18"/>
        <end position="336"/>
    </location>
</feature>
<reference evidence="2" key="2">
    <citation type="submission" date="2020-11" db="EMBL/GenBank/DDBJ databases">
        <title>Whole genome sequencing of Colletotrichum sp.</title>
        <authorList>
            <person name="Li H."/>
        </authorList>
    </citation>
    <scope>NUCLEOTIDE SEQUENCE</scope>
    <source>
        <strain evidence="2">CkLH20</strain>
    </source>
</reference>
<dbReference type="EMBL" id="JAATWM020000002">
    <property type="protein sequence ID" value="KAF9881636.1"/>
    <property type="molecule type" value="Genomic_DNA"/>
</dbReference>
<dbReference type="OrthoDB" id="10650321at2759"/>
<gene>
    <name evidence="2" type="ORF">CkaCkLH20_00782</name>
</gene>
<evidence type="ECO:0000256" key="1">
    <source>
        <dbReference type="SAM" id="SignalP"/>
    </source>
</evidence>
<reference evidence="2" key="1">
    <citation type="submission" date="2020-03" db="EMBL/GenBank/DDBJ databases">
        <authorList>
            <person name="He L."/>
        </authorList>
    </citation>
    <scope>NUCLEOTIDE SEQUENCE</scope>
    <source>
        <strain evidence="2">CkLH20</strain>
    </source>
</reference>
<organism evidence="2 3">
    <name type="scientific">Colletotrichum karsti</name>
    <dbReference type="NCBI Taxonomy" id="1095194"/>
    <lineage>
        <taxon>Eukaryota</taxon>
        <taxon>Fungi</taxon>
        <taxon>Dikarya</taxon>
        <taxon>Ascomycota</taxon>
        <taxon>Pezizomycotina</taxon>
        <taxon>Sordariomycetes</taxon>
        <taxon>Hypocreomycetidae</taxon>
        <taxon>Glomerellales</taxon>
        <taxon>Glomerellaceae</taxon>
        <taxon>Colletotrichum</taxon>
        <taxon>Colletotrichum boninense species complex</taxon>
    </lineage>
</organism>
<dbReference type="RefSeq" id="XP_038751097.1">
    <property type="nucleotide sequence ID" value="XM_038883502.1"/>
</dbReference>
<name>A0A9P6IGH9_9PEZI</name>
<evidence type="ECO:0000313" key="3">
    <source>
        <dbReference type="Proteomes" id="UP000781932"/>
    </source>
</evidence>
<evidence type="ECO:0000313" key="2">
    <source>
        <dbReference type="EMBL" id="KAF9881636.1"/>
    </source>
</evidence>
<feature type="signal peptide" evidence="1">
    <location>
        <begin position="1"/>
        <end position="17"/>
    </location>
</feature>
<sequence>MLVPIALVSFLASSALGCGLNSVYQYPNAAQYTYDCRELATDGYGLAICLLQRNTLNAVMGCANVDSNEVISWQVQRGTTIDSLDLIPPDSMTADKLQIADNDADGQLRITPRGLLLVASYLPSCQKCNVEAAFAKCPYNNFQKFIACLCCELVDVKKIACLEDCIFNTNYGLYSQIAQFKRMSWTCQASCTRRTKKNGSAAQIEDSAFSSTNGTVPSCDPNLFKVRNGEMVSDCDDPESFSNTITLITETSTWSKIGQYTEPTAAVTTNTLGGQIATGTQSAGGAAETVTLEGAASTSATASASSSGSGAESSAMGVEAPILLVLVLVSASLLSV</sequence>